<evidence type="ECO:0000313" key="2">
    <source>
        <dbReference type="EMBL" id="KAG6010416.1"/>
    </source>
</evidence>
<name>A0A9P7SX65_9HYPO</name>
<comment type="caution">
    <text evidence="2">The sequence shown here is derived from an EMBL/GenBank/DDBJ whole genome shotgun (WGS) entry which is preliminary data.</text>
</comment>
<dbReference type="Proteomes" id="UP000748025">
    <property type="component" value="Unassembled WGS sequence"/>
</dbReference>
<protein>
    <submittedName>
        <fullName evidence="2">Uncharacterized protein</fullName>
    </submittedName>
</protein>
<evidence type="ECO:0000256" key="1">
    <source>
        <dbReference type="SAM" id="MobiDB-lite"/>
    </source>
</evidence>
<feature type="region of interest" description="Disordered" evidence="1">
    <location>
        <begin position="1"/>
        <end position="79"/>
    </location>
</feature>
<dbReference type="AlphaFoldDB" id="A0A9P7SX65"/>
<dbReference type="EMBL" id="SRPW01000955">
    <property type="protein sequence ID" value="KAG6010416.1"/>
    <property type="molecule type" value="Genomic_DNA"/>
</dbReference>
<reference evidence="2" key="1">
    <citation type="journal article" date="2020" name="bioRxiv">
        <title>Whole genome comparisons of ergot fungi reveals the divergence and evolution of species within the genus Claviceps are the result of varying mechanisms driving genome evolution and host range expansion.</title>
        <authorList>
            <person name="Wyka S.A."/>
            <person name="Mondo S.J."/>
            <person name="Liu M."/>
            <person name="Dettman J."/>
            <person name="Nalam V."/>
            <person name="Broders K.D."/>
        </authorList>
    </citation>
    <scope>NUCLEOTIDE SEQUENCE</scope>
    <source>
        <strain evidence="2">CCC 602</strain>
    </source>
</reference>
<sequence length="124" mass="13524">MYAAHYVSPPPSPLLWRTSEDPDKKAGLSALSKKAESRKHELVEGSKSDYPSGATTSDHNGPNNNNNNDDDDDDDDGRARGYSVRCISSRCLSMLSSIAPGALDCPCRHRVRMPGIAIRDVPRI</sequence>
<evidence type="ECO:0000313" key="3">
    <source>
        <dbReference type="Proteomes" id="UP000748025"/>
    </source>
</evidence>
<gene>
    <name evidence="2" type="ORF">E4U43_008579</name>
</gene>
<feature type="compositionally biased region" description="Basic and acidic residues" evidence="1">
    <location>
        <begin position="33"/>
        <end position="47"/>
    </location>
</feature>
<keyword evidence="3" id="KW-1185">Reference proteome</keyword>
<organism evidence="2 3">
    <name type="scientific">Claviceps pusilla</name>
    <dbReference type="NCBI Taxonomy" id="123648"/>
    <lineage>
        <taxon>Eukaryota</taxon>
        <taxon>Fungi</taxon>
        <taxon>Dikarya</taxon>
        <taxon>Ascomycota</taxon>
        <taxon>Pezizomycotina</taxon>
        <taxon>Sordariomycetes</taxon>
        <taxon>Hypocreomycetidae</taxon>
        <taxon>Hypocreales</taxon>
        <taxon>Clavicipitaceae</taxon>
        <taxon>Claviceps</taxon>
    </lineage>
</organism>
<proteinExistence type="predicted"/>
<feature type="compositionally biased region" description="Polar residues" evidence="1">
    <location>
        <begin position="53"/>
        <end position="62"/>
    </location>
</feature>
<accession>A0A9P7SX65</accession>